<comment type="caution">
    <text evidence="11">The sequence shown here is derived from an EMBL/GenBank/DDBJ whole genome shotgun (WGS) entry which is preliminary data.</text>
</comment>
<dbReference type="SUPFAM" id="SSF52833">
    <property type="entry name" value="Thioredoxin-like"/>
    <property type="match status" value="1"/>
</dbReference>
<evidence type="ECO:0000256" key="9">
    <source>
        <dbReference type="SAM" id="SignalP"/>
    </source>
</evidence>
<dbReference type="CDD" id="cd03019">
    <property type="entry name" value="DsbA_DsbA"/>
    <property type="match status" value="1"/>
</dbReference>
<evidence type="ECO:0000256" key="1">
    <source>
        <dbReference type="ARBA" id="ARBA00004418"/>
    </source>
</evidence>
<dbReference type="GO" id="GO:0016491">
    <property type="term" value="F:oxidoreductase activity"/>
    <property type="evidence" value="ECO:0007669"/>
    <property type="project" value="InterPro"/>
</dbReference>
<dbReference type="EMBL" id="VLKN01000001">
    <property type="protein sequence ID" value="TWI05916.1"/>
    <property type="molecule type" value="Genomic_DNA"/>
</dbReference>
<dbReference type="Proteomes" id="UP000315167">
    <property type="component" value="Unassembled WGS sequence"/>
</dbReference>
<dbReference type="AlphaFoldDB" id="A0A562LEC8"/>
<dbReference type="OrthoDB" id="9784896at2"/>
<name>A0A562LEC8_9GAMM</name>
<dbReference type="InterPro" id="IPR001853">
    <property type="entry name" value="DSBA-like_thioredoxin_dom"/>
</dbReference>
<dbReference type="InterPro" id="IPR013766">
    <property type="entry name" value="Thioredoxin_domain"/>
</dbReference>
<evidence type="ECO:0000256" key="2">
    <source>
        <dbReference type="ARBA" id="ARBA00005791"/>
    </source>
</evidence>
<dbReference type="Pfam" id="PF01323">
    <property type="entry name" value="DSBA"/>
    <property type="match status" value="1"/>
</dbReference>
<evidence type="ECO:0000313" key="11">
    <source>
        <dbReference type="EMBL" id="TWI05916.1"/>
    </source>
</evidence>
<protein>
    <recommendedName>
        <fullName evidence="3">Thiol:disulfide interchange protein DsbA</fullName>
    </recommendedName>
</protein>
<evidence type="ECO:0000259" key="10">
    <source>
        <dbReference type="PROSITE" id="PS51352"/>
    </source>
</evidence>
<dbReference type="GO" id="GO:0042597">
    <property type="term" value="C:periplasmic space"/>
    <property type="evidence" value="ECO:0007669"/>
    <property type="project" value="UniProtKB-SubCell"/>
</dbReference>
<keyword evidence="4 9" id="KW-0732">Signal</keyword>
<evidence type="ECO:0000256" key="4">
    <source>
        <dbReference type="ARBA" id="ARBA00022729"/>
    </source>
</evidence>
<comment type="similarity">
    <text evidence="2">Belongs to the thioredoxin family. DsbA subfamily.</text>
</comment>
<dbReference type="InterPro" id="IPR036249">
    <property type="entry name" value="Thioredoxin-like_sf"/>
</dbReference>
<keyword evidence="7" id="KW-0676">Redox-active center</keyword>
<reference evidence="11 12" key="1">
    <citation type="journal article" date="2015" name="Stand. Genomic Sci.">
        <title>Genomic Encyclopedia of Bacterial and Archaeal Type Strains, Phase III: the genomes of soil and plant-associated and newly described type strains.</title>
        <authorList>
            <person name="Whitman W.B."/>
            <person name="Woyke T."/>
            <person name="Klenk H.P."/>
            <person name="Zhou Y."/>
            <person name="Lilburn T.G."/>
            <person name="Beck B.J."/>
            <person name="De Vos P."/>
            <person name="Vandamme P."/>
            <person name="Eisen J.A."/>
            <person name="Garrity G."/>
            <person name="Hugenholtz P."/>
            <person name="Kyrpides N.C."/>
        </authorList>
    </citation>
    <scope>NUCLEOTIDE SEQUENCE [LARGE SCALE GENOMIC DNA]</scope>
    <source>
        <strain evidence="11 12">CGMCC 1.10821</strain>
    </source>
</reference>
<feature type="signal peptide" evidence="9">
    <location>
        <begin position="1"/>
        <end position="24"/>
    </location>
</feature>
<dbReference type="PROSITE" id="PS51352">
    <property type="entry name" value="THIOREDOXIN_2"/>
    <property type="match status" value="1"/>
</dbReference>
<dbReference type="PANTHER" id="PTHR35891">
    <property type="entry name" value="THIOL:DISULFIDE INTERCHANGE PROTEIN DSBA"/>
    <property type="match status" value="1"/>
</dbReference>
<comment type="subcellular location">
    <subcellularLocation>
        <location evidence="1">Periplasm</location>
    </subcellularLocation>
</comment>
<dbReference type="Gene3D" id="3.40.30.10">
    <property type="entry name" value="Glutaredoxin"/>
    <property type="match status" value="1"/>
</dbReference>
<dbReference type="InterPro" id="IPR050824">
    <property type="entry name" value="Thiol_disulfide_DsbA"/>
</dbReference>
<feature type="region of interest" description="Disordered" evidence="8">
    <location>
        <begin position="23"/>
        <end position="60"/>
    </location>
</feature>
<evidence type="ECO:0000256" key="5">
    <source>
        <dbReference type="ARBA" id="ARBA00022764"/>
    </source>
</evidence>
<evidence type="ECO:0000256" key="8">
    <source>
        <dbReference type="SAM" id="MobiDB-lite"/>
    </source>
</evidence>
<keyword evidence="6" id="KW-1015">Disulfide bond</keyword>
<evidence type="ECO:0000256" key="7">
    <source>
        <dbReference type="ARBA" id="ARBA00023284"/>
    </source>
</evidence>
<evidence type="ECO:0000256" key="3">
    <source>
        <dbReference type="ARBA" id="ARBA00013831"/>
    </source>
</evidence>
<sequence>MTKRLALLLLALLPLIACQPQTPATDTTPAAAESVAAASNEPLPAGEPALPADAPVPAGTDVAATDAAPVEAASATPDAAPVANTPPASGDSLVAGVDYIEIPNGQPFLPLDGKVEVVEVFGYVCPACAQFQPLVNGWKTKLPANVRFTYVPAAFGGPWTNYAKAYYAAETLGLVERTHDDLFKAIHIDQTLKGERGQDSVADIAAFYGKHGVDPKQFASTLESFAVDAKLNRAKQWAVRSGLEGTPTIIVNGKYRVKGKTFPDMLRIADVLIARETAAANAG</sequence>
<evidence type="ECO:0000313" key="12">
    <source>
        <dbReference type="Proteomes" id="UP000315167"/>
    </source>
</evidence>
<dbReference type="PANTHER" id="PTHR35891:SF2">
    <property type="entry name" value="THIOL:DISULFIDE INTERCHANGE PROTEIN DSBA"/>
    <property type="match status" value="1"/>
</dbReference>
<accession>A0A562LEC8</accession>
<dbReference type="InterPro" id="IPR023205">
    <property type="entry name" value="DsbA/DsbL"/>
</dbReference>
<feature type="chain" id="PRO_5022086603" description="Thiol:disulfide interchange protein DsbA" evidence="9">
    <location>
        <begin position="25"/>
        <end position="283"/>
    </location>
</feature>
<feature type="domain" description="Thioredoxin" evidence="10">
    <location>
        <begin position="74"/>
        <end position="274"/>
    </location>
</feature>
<gene>
    <name evidence="11" type="ORF">IP90_00178</name>
</gene>
<dbReference type="RefSeq" id="WP_144897710.1">
    <property type="nucleotide sequence ID" value="NZ_VLKN01000001.1"/>
</dbReference>
<proteinExistence type="inferred from homology"/>
<keyword evidence="12" id="KW-1185">Reference proteome</keyword>
<organism evidence="11 12">
    <name type="scientific">Luteimonas cucumeris</name>
    <dbReference type="NCBI Taxonomy" id="985012"/>
    <lineage>
        <taxon>Bacteria</taxon>
        <taxon>Pseudomonadati</taxon>
        <taxon>Pseudomonadota</taxon>
        <taxon>Gammaproteobacteria</taxon>
        <taxon>Lysobacterales</taxon>
        <taxon>Lysobacteraceae</taxon>
        <taxon>Luteimonas</taxon>
    </lineage>
</organism>
<keyword evidence="5" id="KW-0574">Periplasm</keyword>
<evidence type="ECO:0000256" key="6">
    <source>
        <dbReference type="ARBA" id="ARBA00023157"/>
    </source>
</evidence>